<dbReference type="InterPro" id="IPR002575">
    <property type="entry name" value="Aminoglycoside_PTrfase"/>
</dbReference>
<dbReference type="Gene3D" id="3.90.1200.10">
    <property type="match status" value="1"/>
</dbReference>
<organism evidence="2 3">
    <name type="scientific">Streptomyces nymphaeiformis</name>
    <dbReference type="NCBI Taxonomy" id="2663842"/>
    <lineage>
        <taxon>Bacteria</taxon>
        <taxon>Bacillati</taxon>
        <taxon>Actinomycetota</taxon>
        <taxon>Actinomycetes</taxon>
        <taxon>Kitasatosporales</taxon>
        <taxon>Streptomycetaceae</taxon>
        <taxon>Streptomyces</taxon>
    </lineage>
</organism>
<keyword evidence="2" id="KW-0418">Kinase</keyword>
<dbReference type="SUPFAM" id="SSF56112">
    <property type="entry name" value="Protein kinase-like (PK-like)"/>
    <property type="match status" value="1"/>
</dbReference>
<name>A0A7W7U329_9ACTN</name>
<feature type="domain" description="Aminoglycoside phosphotransferase" evidence="1">
    <location>
        <begin position="3"/>
        <end position="202"/>
    </location>
</feature>
<evidence type="ECO:0000259" key="1">
    <source>
        <dbReference type="Pfam" id="PF01636"/>
    </source>
</evidence>
<reference evidence="2 3" key="1">
    <citation type="submission" date="2020-08" db="EMBL/GenBank/DDBJ databases">
        <title>Genomic Encyclopedia of Type Strains, Phase III (KMG-III): the genomes of soil and plant-associated and newly described type strains.</title>
        <authorList>
            <person name="Whitman W."/>
        </authorList>
    </citation>
    <scope>NUCLEOTIDE SEQUENCE [LARGE SCALE GENOMIC DNA]</scope>
    <source>
        <strain evidence="2 3">SFB5A</strain>
    </source>
</reference>
<dbReference type="AlphaFoldDB" id="A0A7W7U329"/>
<protein>
    <submittedName>
        <fullName evidence="2">Ser/Thr protein kinase RdoA (MazF antagonist)</fullName>
    </submittedName>
</protein>
<evidence type="ECO:0000313" key="3">
    <source>
        <dbReference type="Proteomes" id="UP000582643"/>
    </source>
</evidence>
<gene>
    <name evidence="2" type="ORF">GGE06_005073</name>
</gene>
<keyword evidence="3" id="KW-1185">Reference proteome</keyword>
<dbReference type="GO" id="GO:0016301">
    <property type="term" value="F:kinase activity"/>
    <property type="evidence" value="ECO:0007669"/>
    <property type="project" value="UniProtKB-KW"/>
</dbReference>
<dbReference type="Pfam" id="PF01636">
    <property type="entry name" value="APH"/>
    <property type="match status" value="1"/>
</dbReference>
<dbReference type="EMBL" id="JACHJY010000007">
    <property type="protein sequence ID" value="MBB4984127.1"/>
    <property type="molecule type" value="Genomic_DNA"/>
</dbReference>
<dbReference type="RefSeq" id="WP_184931775.1">
    <property type="nucleotide sequence ID" value="NZ_JACHJY010000007.1"/>
</dbReference>
<dbReference type="InterPro" id="IPR011009">
    <property type="entry name" value="Kinase-like_dom_sf"/>
</dbReference>
<accession>A0A7W7U329</accession>
<evidence type="ECO:0000313" key="2">
    <source>
        <dbReference type="EMBL" id="MBB4984127.1"/>
    </source>
</evidence>
<sequence length="253" mass="28136">MRLRHFTKRYETAAQVAAAARHHAWLTEHARPLRLPALTVVGPTSLTYEWIDGRPAWPEDLLTLAELLGDAHGVAWTTDLRSASLNTPHRFRDGIVFGDYIGPRQTALRRRLEQGYLPDRVALHAMLTLLEKTAEGPTAFYKDSNPRNFIITEVGDVYTVDTDDLTLAPMAYDLAKLITTLAMTNGPLPAPAIDSALHAYNEAAERHAPRLGTTDRERLDDFLALHAVLNAPYAGRNGYRDSWTARPCTRGSA</sequence>
<comment type="caution">
    <text evidence="2">The sequence shown here is derived from an EMBL/GenBank/DDBJ whole genome shotgun (WGS) entry which is preliminary data.</text>
</comment>
<proteinExistence type="predicted"/>
<keyword evidence="2" id="KW-0808">Transferase</keyword>
<dbReference type="Proteomes" id="UP000582643">
    <property type="component" value="Unassembled WGS sequence"/>
</dbReference>